<dbReference type="RefSeq" id="WP_204730247.1">
    <property type="nucleotide sequence ID" value="NZ_JAFBDK010000015.1"/>
</dbReference>
<sequence length="140" mass="16199">MMKLDLTKEQYRELLRAVYLADMVKHSMKETKDHSKSFIDAEQKLYSNYQTFECDDLIEQHDGVFMPSLTMESEESVHLRNYENAILEDQIAAVLARNDLEKEIKSGNVSEDNAIETLIELEEKYHQLIQGKGLSALTVK</sequence>
<reference evidence="2" key="1">
    <citation type="journal article" date="2019" name="Int. J. Syst. Evol. Microbiol.">
        <title>The Global Catalogue of Microorganisms (GCM) 10K type strain sequencing project: providing services to taxonomists for standard genome sequencing and annotation.</title>
        <authorList>
            <consortium name="The Broad Institute Genomics Platform"/>
            <consortium name="The Broad Institute Genome Sequencing Center for Infectious Disease"/>
            <person name="Wu L."/>
            <person name="Ma J."/>
        </authorList>
    </citation>
    <scope>NUCLEOTIDE SEQUENCE [LARGE SCALE GENOMIC DNA]</scope>
    <source>
        <strain evidence="2">KCTC 13528</strain>
    </source>
</reference>
<evidence type="ECO:0000313" key="1">
    <source>
        <dbReference type="EMBL" id="MFD2913842.1"/>
    </source>
</evidence>
<name>A0ABW5ZMP6_9BACL</name>
<evidence type="ECO:0000313" key="2">
    <source>
        <dbReference type="Proteomes" id="UP001597561"/>
    </source>
</evidence>
<comment type="caution">
    <text evidence="1">The sequence shown here is derived from an EMBL/GenBank/DDBJ whole genome shotgun (WGS) entry which is preliminary data.</text>
</comment>
<proteinExistence type="predicted"/>
<dbReference type="Proteomes" id="UP001597561">
    <property type="component" value="Unassembled WGS sequence"/>
</dbReference>
<keyword evidence="2" id="KW-1185">Reference proteome</keyword>
<organism evidence="1 2">
    <name type="scientific">Jeotgalibacillus terrae</name>
    <dbReference type="NCBI Taxonomy" id="587735"/>
    <lineage>
        <taxon>Bacteria</taxon>
        <taxon>Bacillati</taxon>
        <taxon>Bacillota</taxon>
        <taxon>Bacilli</taxon>
        <taxon>Bacillales</taxon>
        <taxon>Caryophanaceae</taxon>
        <taxon>Jeotgalibacillus</taxon>
    </lineage>
</organism>
<protein>
    <submittedName>
        <fullName evidence="1">Uncharacterized protein</fullName>
    </submittedName>
</protein>
<gene>
    <name evidence="1" type="ORF">ACFS5P_18280</name>
</gene>
<accession>A0ABW5ZMP6</accession>
<dbReference type="EMBL" id="JBHUPG010000037">
    <property type="protein sequence ID" value="MFD2913842.1"/>
    <property type="molecule type" value="Genomic_DNA"/>
</dbReference>